<reference evidence="1 2" key="1">
    <citation type="journal article" date="2014" name="Appl. Environ. Microbiol.">
        <title>Comparative Genome Analysis of 'Candidatus Methanoplasma termitum' Indicates a New Mode of Energy Metabolism in the Seventh Order of Methanogens.</title>
        <authorList>
            <person name="Lang K."/>
            <person name="Schuldes J."/>
            <person name="Klingl A."/>
            <person name="Poehlein A."/>
            <person name="Daniel R."/>
            <person name="Brune A."/>
        </authorList>
    </citation>
    <scope>NUCLEOTIDE SEQUENCE [LARGE SCALE GENOMIC DNA]</scope>
    <source>
        <strain evidence="2">Mpt1</strain>
    </source>
</reference>
<keyword evidence="2" id="KW-1185">Reference proteome</keyword>
<organism evidence="1 2">
    <name type="scientific">Candidatus Methanoplasma termitum</name>
    <dbReference type="NCBI Taxonomy" id="1577791"/>
    <lineage>
        <taxon>Archaea</taxon>
        <taxon>Methanobacteriati</taxon>
        <taxon>Thermoplasmatota</taxon>
        <taxon>Thermoplasmata</taxon>
        <taxon>Methanomassiliicoccales</taxon>
        <taxon>Methanomassiliicoccaceae</taxon>
        <taxon>Candidatus Methanoplasma</taxon>
    </lineage>
</organism>
<protein>
    <submittedName>
        <fullName evidence="1">Uncharacterized protein</fullName>
    </submittedName>
</protein>
<dbReference type="EMBL" id="CP010070">
    <property type="protein sequence ID" value="AIZ56863.1"/>
    <property type="molecule type" value="Genomic_DNA"/>
</dbReference>
<accession>A0A0A7LCX6</accession>
<dbReference type="AlphaFoldDB" id="A0A0A7LCX6"/>
<dbReference type="GeneID" id="43502782"/>
<gene>
    <name evidence="1" type="ORF">Mpt1_c09890</name>
</gene>
<dbReference type="STRING" id="1577791.Mpt1_c09890"/>
<evidence type="ECO:0000313" key="1">
    <source>
        <dbReference type="EMBL" id="AIZ56863.1"/>
    </source>
</evidence>
<sequence length="47" mass="5430">MIKQNLSEEKELYEKLCTMANDHKAYAKAILTIAEELKESEEEIATE</sequence>
<evidence type="ECO:0000313" key="2">
    <source>
        <dbReference type="Proteomes" id="UP000030787"/>
    </source>
</evidence>
<dbReference type="Proteomes" id="UP000030787">
    <property type="component" value="Chromosome"/>
</dbReference>
<proteinExistence type="predicted"/>
<dbReference type="RefSeq" id="WP_158386769.1">
    <property type="nucleotide sequence ID" value="NZ_CP010070.1"/>
</dbReference>
<dbReference type="KEGG" id="mear:Mpt1_c09890"/>
<dbReference type="HOGENOM" id="CLU_3162915_0_0_2"/>
<name>A0A0A7LCX6_9ARCH</name>